<dbReference type="CDD" id="cd01647">
    <property type="entry name" value="RT_LTR"/>
    <property type="match status" value="1"/>
</dbReference>
<dbReference type="Pfam" id="PF00078">
    <property type="entry name" value="RVT_1"/>
    <property type="match status" value="1"/>
</dbReference>
<evidence type="ECO:0000259" key="9">
    <source>
        <dbReference type="Pfam" id="PF00078"/>
    </source>
</evidence>
<protein>
    <submittedName>
        <fullName evidence="10">Reverse transcriptase</fullName>
    </submittedName>
</protein>
<dbReference type="Pfam" id="PF08284">
    <property type="entry name" value="RVP_2"/>
    <property type="match status" value="1"/>
</dbReference>
<dbReference type="InterPro" id="IPR043128">
    <property type="entry name" value="Rev_trsase/Diguanyl_cyclase"/>
</dbReference>
<dbReference type="SUPFAM" id="SSF50630">
    <property type="entry name" value="Acid proteases"/>
    <property type="match status" value="1"/>
</dbReference>
<dbReference type="Gene3D" id="3.30.70.270">
    <property type="match status" value="1"/>
</dbReference>
<dbReference type="InterPro" id="IPR053134">
    <property type="entry name" value="RNA-dir_DNA_polymerase"/>
</dbReference>
<keyword evidence="5" id="KW-0255">Endonuclease</keyword>
<reference evidence="11" key="1">
    <citation type="journal article" date="2019" name="Plant Biotechnol. J.">
        <title>Genome sequencing of the Australian wild diploid species Gossypium australe highlights disease resistance and delayed gland morphogenesis.</title>
        <authorList>
            <person name="Cai Y."/>
            <person name="Cai X."/>
            <person name="Wang Q."/>
            <person name="Wang P."/>
            <person name="Zhang Y."/>
            <person name="Cai C."/>
            <person name="Xu Y."/>
            <person name="Wang K."/>
            <person name="Zhou Z."/>
            <person name="Wang C."/>
            <person name="Geng S."/>
            <person name="Li B."/>
            <person name="Dong Q."/>
            <person name="Hou Y."/>
            <person name="Wang H."/>
            <person name="Ai P."/>
            <person name="Liu Z."/>
            <person name="Yi F."/>
            <person name="Sun M."/>
            <person name="An G."/>
            <person name="Cheng J."/>
            <person name="Zhang Y."/>
            <person name="Shi Q."/>
            <person name="Xie Y."/>
            <person name="Shi X."/>
            <person name="Chang Y."/>
            <person name="Huang F."/>
            <person name="Chen Y."/>
            <person name="Hong S."/>
            <person name="Mi L."/>
            <person name="Sun Q."/>
            <person name="Zhang L."/>
            <person name="Zhou B."/>
            <person name="Peng R."/>
            <person name="Zhang X."/>
            <person name="Liu F."/>
        </authorList>
    </citation>
    <scope>NUCLEOTIDE SEQUENCE [LARGE SCALE GENOMIC DNA]</scope>
    <source>
        <strain evidence="11">cv. PA1801</strain>
    </source>
</reference>
<feature type="compositionally biased region" description="Basic and acidic residues" evidence="8">
    <location>
        <begin position="1"/>
        <end position="11"/>
    </location>
</feature>
<evidence type="ECO:0000313" key="10">
    <source>
        <dbReference type="EMBL" id="KAA3488234.1"/>
    </source>
</evidence>
<keyword evidence="2" id="KW-0808">Transferase</keyword>
<dbReference type="AlphaFoldDB" id="A0A5B6X4L5"/>
<proteinExistence type="predicted"/>
<dbReference type="GO" id="GO:0003964">
    <property type="term" value="F:RNA-directed DNA polymerase activity"/>
    <property type="evidence" value="ECO:0007669"/>
    <property type="project" value="UniProtKB-KW"/>
</dbReference>
<evidence type="ECO:0000256" key="4">
    <source>
        <dbReference type="ARBA" id="ARBA00022722"/>
    </source>
</evidence>
<dbReference type="Proteomes" id="UP000325315">
    <property type="component" value="Unassembled WGS sequence"/>
</dbReference>
<feature type="region of interest" description="Disordered" evidence="8">
    <location>
        <begin position="163"/>
        <end position="209"/>
    </location>
</feature>
<organism evidence="10 11">
    <name type="scientific">Gossypium australe</name>
    <dbReference type="NCBI Taxonomy" id="47621"/>
    <lineage>
        <taxon>Eukaryota</taxon>
        <taxon>Viridiplantae</taxon>
        <taxon>Streptophyta</taxon>
        <taxon>Embryophyta</taxon>
        <taxon>Tracheophyta</taxon>
        <taxon>Spermatophyta</taxon>
        <taxon>Magnoliopsida</taxon>
        <taxon>eudicotyledons</taxon>
        <taxon>Gunneridae</taxon>
        <taxon>Pentapetalae</taxon>
        <taxon>rosids</taxon>
        <taxon>malvids</taxon>
        <taxon>Malvales</taxon>
        <taxon>Malvaceae</taxon>
        <taxon>Malvoideae</taxon>
        <taxon>Gossypium</taxon>
    </lineage>
</organism>
<dbReference type="PANTHER" id="PTHR24559">
    <property type="entry name" value="TRANSPOSON TY3-I GAG-POL POLYPROTEIN"/>
    <property type="match status" value="1"/>
</dbReference>
<name>A0A5B6X4L5_9ROSI</name>
<dbReference type="GO" id="GO:0006508">
    <property type="term" value="P:proteolysis"/>
    <property type="evidence" value="ECO:0007669"/>
    <property type="project" value="UniProtKB-KW"/>
</dbReference>
<keyword evidence="6" id="KW-0378">Hydrolase</keyword>
<feature type="domain" description="Reverse transcriptase" evidence="9">
    <location>
        <begin position="417"/>
        <end position="566"/>
    </location>
</feature>
<dbReference type="Gene3D" id="2.40.70.10">
    <property type="entry name" value="Acid Proteases"/>
    <property type="match status" value="1"/>
</dbReference>
<keyword evidence="7 10" id="KW-0695">RNA-directed DNA polymerase</keyword>
<evidence type="ECO:0000256" key="1">
    <source>
        <dbReference type="ARBA" id="ARBA00022670"/>
    </source>
</evidence>
<keyword evidence="1" id="KW-0645">Protease</keyword>
<dbReference type="FunFam" id="3.10.10.10:FF:000007">
    <property type="entry name" value="Retrovirus-related Pol polyprotein from transposon 17.6-like Protein"/>
    <property type="match status" value="1"/>
</dbReference>
<keyword evidence="11" id="KW-1185">Reference proteome</keyword>
<evidence type="ECO:0000256" key="8">
    <source>
        <dbReference type="SAM" id="MobiDB-lite"/>
    </source>
</evidence>
<dbReference type="OrthoDB" id="1424129at2759"/>
<evidence type="ECO:0000256" key="7">
    <source>
        <dbReference type="ARBA" id="ARBA00022918"/>
    </source>
</evidence>
<dbReference type="CDD" id="cd00303">
    <property type="entry name" value="retropepsin_like"/>
    <property type="match status" value="1"/>
</dbReference>
<dbReference type="InterPro" id="IPR043502">
    <property type="entry name" value="DNA/RNA_pol_sf"/>
</dbReference>
<comment type="caution">
    <text evidence="10">The sequence shown here is derived from an EMBL/GenBank/DDBJ whole genome shotgun (WGS) entry which is preliminary data.</text>
</comment>
<keyword evidence="4" id="KW-0540">Nuclease</keyword>
<evidence type="ECO:0000313" key="11">
    <source>
        <dbReference type="Proteomes" id="UP000325315"/>
    </source>
</evidence>
<accession>A0A5B6X4L5</accession>
<feature type="region of interest" description="Disordered" evidence="8">
    <location>
        <begin position="1"/>
        <end position="29"/>
    </location>
</feature>
<gene>
    <name evidence="10" type="ORF">EPI10_032005</name>
</gene>
<dbReference type="Gene3D" id="3.10.10.10">
    <property type="entry name" value="HIV Type 1 Reverse Transcriptase, subunit A, domain 1"/>
    <property type="match status" value="1"/>
</dbReference>
<evidence type="ECO:0000256" key="6">
    <source>
        <dbReference type="ARBA" id="ARBA00022801"/>
    </source>
</evidence>
<evidence type="ECO:0000256" key="5">
    <source>
        <dbReference type="ARBA" id="ARBA00022759"/>
    </source>
</evidence>
<dbReference type="PANTHER" id="PTHR24559:SF447">
    <property type="entry name" value="RNA-DIRECTED DNA POLYMERASE HOMOLOG"/>
    <property type="match status" value="1"/>
</dbReference>
<dbReference type="InterPro" id="IPR000477">
    <property type="entry name" value="RT_dom"/>
</dbReference>
<evidence type="ECO:0000256" key="2">
    <source>
        <dbReference type="ARBA" id="ARBA00022679"/>
    </source>
</evidence>
<dbReference type="GO" id="GO:0008233">
    <property type="term" value="F:peptidase activity"/>
    <property type="evidence" value="ECO:0007669"/>
    <property type="project" value="UniProtKB-KW"/>
</dbReference>
<feature type="compositionally biased region" description="Basic and acidic residues" evidence="8">
    <location>
        <begin position="163"/>
        <end position="175"/>
    </location>
</feature>
<dbReference type="SUPFAM" id="SSF56672">
    <property type="entry name" value="DNA/RNA polymerases"/>
    <property type="match status" value="1"/>
</dbReference>
<evidence type="ECO:0000256" key="3">
    <source>
        <dbReference type="ARBA" id="ARBA00022695"/>
    </source>
</evidence>
<dbReference type="EMBL" id="SMMG02000001">
    <property type="protein sequence ID" value="KAA3488234.1"/>
    <property type="molecule type" value="Genomic_DNA"/>
</dbReference>
<keyword evidence="3" id="KW-0548">Nucleotidyltransferase</keyword>
<sequence length="567" mass="63752">MRGRGRGRDVGSEPSKSGHGLEGEVPAPPVVEAEFQDQTGGDDAVSQAMLRVLERVTGASTGSVAQKSVSEQLRANGAEMFRGVSSVAPSVAEYWLEAVERIMDDLDCTVEEKLKGVVSLLRDEAYQWWLTDGLRDELRVLIASQREREFVVLVEKAKIAEEVKRSKKQNQDKDRRRNKRSFGSSGSTGGFQKRPRLDGPSRVAKPVTVNWPPQCPRCEKFHSGECWAGNRGFICGSMDHRIKDCPREPVRAQSEARHREEGDAPDVITGTFITFDLPFTALIDIGSTHSYVASTVSGTLNIDSEIASREMTVFSPLGQSLVVNKLFRSVPLEVQGMVFPADLMELSFAEFDLILGMDWLVKYQANLDCAAKRMVLRTLEDNEVSVIGERRNYLSNVVSALMAERMELIVEDVRAVKEFSDVFPKELPGLPPDREVEFGIDLLLGTAPVSIAPYRMAPKIDDLFDQLRGASVFSKIDLRSGYHQLKVKEADIHKTAFRTHYGHYEFLVMSFGLMNAPAAFMDMMNRVFQPYLDRFVVVFIDDILVYSRREEEHDAYLRVVLQILREK</sequence>
<dbReference type="GO" id="GO:0004519">
    <property type="term" value="F:endonuclease activity"/>
    <property type="evidence" value="ECO:0007669"/>
    <property type="project" value="UniProtKB-KW"/>
</dbReference>
<dbReference type="InterPro" id="IPR021109">
    <property type="entry name" value="Peptidase_aspartic_dom_sf"/>
</dbReference>